<dbReference type="Proteomes" id="UP001262754">
    <property type="component" value="Unassembled WGS sequence"/>
</dbReference>
<dbReference type="InterPro" id="IPR000924">
    <property type="entry name" value="Glu/Gln-tRNA-synth"/>
</dbReference>
<feature type="domain" description="Glutamyl/glutaminyl-tRNA synthetase class Ib catalytic" evidence="8">
    <location>
        <begin position="5"/>
        <end position="111"/>
    </location>
</feature>
<dbReference type="GO" id="GO:0016874">
    <property type="term" value="F:ligase activity"/>
    <property type="evidence" value="ECO:0007669"/>
    <property type="project" value="UniProtKB-KW"/>
</dbReference>
<keyword evidence="5 7" id="KW-0067">ATP-binding</keyword>
<evidence type="ECO:0000256" key="2">
    <source>
        <dbReference type="ARBA" id="ARBA00022723"/>
    </source>
</evidence>
<evidence type="ECO:0000256" key="6">
    <source>
        <dbReference type="ARBA" id="ARBA00023146"/>
    </source>
</evidence>
<evidence type="ECO:0000313" key="9">
    <source>
        <dbReference type="EMBL" id="MDR6531752.1"/>
    </source>
</evidence>
<keyword evidence="2" id="KW-0479">Metal-binding</keyword>
<keyword evidence="4" id="KW-0862">Zinc</keyword>
<dbReference type="InterPro" id="IPR049940">
    <property type="entry name" value="GluQ/Sye"/>
</dbReference>
<keyword evidence="1 7" id="KW-0436">Ligase</keyword>
<reference evidence="9 10" key="1">
    <citation type="submission" date="2023-07" db="EMBL/GenBank/DDBJ databases">
        <title>Sorghum-associated microbial communities from plants grown in Nebraska, USA.</title>
        <authorList>
            <person name="Schachtman D."/>
        </authorList>
    </citation>
    <scope>NUCLEOTIDE SEQUENCE [LARGE SCALE GENOMIC DNA]</scope>
    <source>
        <strain evidence="9 10">DS2154</strain>
    </source>
</reference>
<evidence type="ECO:0000256" key="3">
    <source>
        <dbReference type="ARBA" id="ARBA00022741"/>
    </source>
</evidence>
<gene>
    <name evidence="9" type="ORF">J2800_002499</name>
</gene>
<keyword evidence="3 7" id="KW-0547">Nucleotide-binding</keyword>
<dbReference type="PANTHER" id="PTHR43311">
    <property type="entry name" value="GLUTAMATE--TRNA LIGASE"/>
    <property type="match status" value="1"/>
</dbReference>
<sequence length="301" mass="33047">MRFAARFAPSPTGHLHRGHAFSALTAFDAARAAGGRFVLRIEDIDATRSRPEFEAAILEDLAWLGLAWEQPVRRQSEHLADYHQAIDALRDRGLVYRCFRTRKELDIGRAPHEPARPFAGGPLAPAEEAARLARGEAFAWRLSLDAARRALGGFDRLGFVEEGAGPDGETGQVRARPETAGDIVLARKDVGVAYHLAVVLDDALQGITHVIRGQDLFEAAHIQRLLQALLDLPTPTYRHHRLLVGPDGKRYAKRDRAQTLRELRAAGVTPAQLRAEMGLLGALDSKRLAPVRRPRPSTGSG</sequence>
<comment type="caution">
    <text evidence="9">The sequence shown here is derived from an EMBL/GenBank/DDBJ whole genome shotgun (WGS) entry which is preliminary data.</text>
</comment>
<keyword evidence="7" id="KW-0648">Protein biosynthesis</keyword>
<dbReference type="SUPFAM" id="SSF52374">
    <property type="entry name" value="Nucleotidylyl transferase"/>
    <property type="match status" value="1"/>
</dbReference>
<dbReference type="InterPro" id="IPR014729">
    <property type="entry name" value="Rossmann-like_a/b/a_fold"/>
</dbReference>
<keyword evidence="6 7" id="KW-0030">Aminoacyl-tRNA synthetase</keyword>
<dbReference type="Gene3D" id="3.40.50.620">
    <property type="entry name" value="HUPs"/>
    <property type="match status" value="1"/>
</dbReference>
<organism evidence="9 10">
    <name type="scientific">Caulobacter rhizosphaerae</name>
    <dbReference type="NCBI Taxonomy" id="2010972"/>
    <lineage>
        <taxon>Bacteria</taxon>
        <taxon>Pseudomonadati</taxon>
        <taxon>Pseudomonadota</taxon>
        <taxon>Alphaproteobacteria</taxon>
        <taxon>Caulobacterales</taxon>
        <taxon>Caulobacteraceae</taxon>
        <taxon>Caulobacter</taxon>
    </lineage>
</organism>
<evidence type="ECO:0000256" key="4">
    <source>
        <dbReference type="ARBA" id="ARBA00022833"/>
    </source>
</evidence>
<protein>
    <submittedName>
        <fullName evidence="9">Glutamyl-Q tRNA(Asp) synthetase</fullName>
        <ecNumber evidence="9">6.1.1.-</ecNumber>
    </submittedName>
</protein>
<proteinExistence type="inferred from homology"/>
<comment type="similarity">
    <text evidence="7">Belongs to the class-I aminoacyl-tRNA synthetase family.</text>
</comment>
<accession>A0ABU1N005</accession>
<dbReference type="NCBIfam" id="NF004315">
    <property type="entry name" value="PRK05710.1-4"/>
    <property type="match status" value="1"/>
</dbReference>
<dbReference type="PANTHER" id="PTHR43311:SF1">
    <property type="entry name" value="GLUTAMYL-Q TRNA(ASP) SYNTHETASE"/>
    <property type="match status" value="1"/>
</dbReference>
<keyword evidence="10" id="KW-1185">Reference proteome</keyword>
<dbReference type="PRINTS" id="PR00987">
    <property type="entry name" value="TRNASYNTHGLU"/>
</dbReference>
<evidence type="ECO:0000256" key="5">
    <source>
        <dbReference type="ARBA" id="ARBA00022840"/>
    </source>
</evidence>
<dbReference type="EMBL" id="JAVDRL010000006">
    <property type="protein sequence ID" value="MDR6531752.1"/>
    <property type="molecule type" value="Genomic_DNA"/>
</dbReference>
<evidence type="ECO:0000313" key="10">
    <source>
        <dbReference type="Proteomes" id="UP001262754"/>
    </source>
</evidence>
<dbReference type="EC" id="6.1.1.-" evidence="9"/>
<dbReference type="Pfam" id="PF00749">
    <property type="entry name" value="tRNA-synt_1c"/>
    <property type="match status" value="2"/>
</dbReference>
<feature type="domain" description="Glutamyl/glutaminyl-tRNA synthetase class Ib catalytic" evidence="8">
    <location>
        <begin position="170"/>
        <end position="283"/>
    </location>
</feature>
<name>A0ABU1N005_9CAUL</name>
<evidence type="ECO:0000256" key="7">
    <source>
        <dbReference type="RuleBase" id="RU363037"/>
    </source>
</evidence>
<evidence type="ECO:0000259" key="8">
    <source>
        <dbReference type="Pfam" id="PF00749"/>
    </source>
</evidence>
<dbReference type="RefSeq" id="WP_310031853.1">
    <property type="nucleotide sequence ID" value="NZ_JAVDRL010000006.1"/>
</dbReference>
<evidence type="ECO:0000256" key="1">
    <source>
        <dbReference type="ARBA" id="ARBA00022598"/>
    </source>
</evidence>
<dbReference type="InterPro" id="IPR020058">
    <property type="entry name" value="Glu/Gln-tRNA-synth_Ib_cat-dom"/>
</dbReference>